<sequence length="84" mass="9685">MPEVLTRGSFSGGEAEEDYFIEDFYLITGIISVVPKQDIDTDPRLKVRAKLTFSGRRQTHTFCQPNLDFIPPLTESKYWSRIQS</sequence>
<protein>
    <submittedName>
        <fullName evidence="1">Uncharacterized protein</fullName>
    </submittedName>
</protein>
<gene>
    <name evidence="1" type="ORF">GcM1_133004</name>
</gene>
<reference evidence="1 2" key="1">
    <citation type="journal article" date="2018" name="BMC Genomics">
        <title>Comparative genome analyses reveal sequence features reflecting distinct modes of host-adaptation between dicot and monocot powdery mildew.</title>
        <authorList>
            <person name="Wu Y."/>
            <person name="Ma X."/>
            <person name="Pan Z."/>
            <person name="Kale S.D."/>
            <person name="Song Y."/>
            <person name="King H."/>
            <person name="Zhang Q."/>
            <person name="Presley C."/>
            <person name="Deng X."/>
            <person name="Wei C.I."/>
            <person name="Xiao S."/>
        </authorList>
    </citation>
    <scope>NUCLEOTIDE SEQUENCE [LARGE SCALE GENOMIC DNA]</scope>
    <source>
        <strain evidence="1">UMSG1</strain>
    </source>
</reference>
<dbReference type="AlphaFoldDB" id="A0A420JBQ5"/>
<organism evidence="1 2">
    <name type="scientific">Golovinomyces cichoracearum</name>
    <dbReference type="NCBI Taxonomy" id="62708"/>
    <lineage>
        <taxon>Eukaryota</taxon>
        <taxon>Fungi</taxon>
        <taxon>Dikarya</taxon>
        <taxon>Ascomycota</taxon>
        <taxon>Pezizomycotina</taxon>
        <taxon>Leotiomycetes</taxon>
        <taxon>Erysiphales</taxon>
        <taxon>Erysiphaceae</taxon>
        <taxon>Golovinomyces</taxon>
    </lineage>
</organism>
<name>A0A420JBQ5_9PEZI</name>
<evidence type="ECO:0000313" key="2">
    <source>
        <dbReference type="Proteomes" id="UP000285326"/>
    </source>
</evidence>
<dbReference type="Proteomes" id="UP000285326">
    <property type="component" value="Unassembled WGS sequence"/>
</dbReference>
<dbReference type="EMBL" id="MCBS01013300">
    <property type="protein sequence ID" value="RKF84243.1"/>
    <property type="molecule type" value="Genomic_DNA"/>
</dbReference>
<evidence type="ECO:0000313" key="1">
    <source>
        <dbReference type="EMBL" id="RKF84243.1"/>
    </source>
</evidence>
<accession>A0A420JBQ5</accession>
<comment type="caution">
    <text evidence="1">The sequence shown here is derived from an EMBL/GenBank/DDBJ whole genome shotgun (WGS) entry which is preliminary data.</text>
</comment>
<proteinExistence type="predicted"/>